<dbReference type="PANTHER" id="PTHR38593">
    <property type="entry name" value="BLR2558 PROTEIN"/>
    <property type="match status" value="1"/>
</dbReference>
<dbReference type="RefSeq" id="WP_192793068.1">
    <property type="nucleotide sequence ID" value="NZ_JADBEK010000001.1"/>
</dbReference>
<proteinExistence type="predicted"/>
<accession>A0ABR9MM01</accession>
<keyword evidence="2" id="KW-0732">Signal</keyword>
<evidence type="ECO:0000256" key="1">
    <source>
        <dbReference type="SAM" id="MobiDB-lite"/>
    </source>
</evidence>
<dbReference type="PANTHER" id="PTHR38593:SF1">
    <property type="entry name" value="BLR2558 PROTEIN"/>
    <property type="match status" value="1"/>
</dbReference>
<dbReference type="InterPro" id="IPR012347">
    <property type="entry name" value="Ferritin-like"/>
</dbReference>
<dbReference type="Pfam" id="PF13628">
    <property type="entry name" value="DUF4142"/>
    <property type="match status" value="1"/>
</dbReference>
<protein>
    <submittedName>
        <fullName evidence="4">Membrane protein</fullName>
    </submittedName>
</protein>
<evidence type="ECO:0000259" key="3">
    <source>
        <dbReference type="Pfam" id="PF13628"/>
    </source>
</evidence>
<feature type="region of interest" description="Disordered" evidence="1">
    <location>
        <begin position="169"/>
        <end position="211"/>
    </location>
</feature>
<feature type="domain" description="DUF4142" evidence="3">
    <location>
        <begin position="38"/>
        <end position="171"/>
    </location>
</feature>
<dbReference type="InterPro" id="IPR025419">
    <property type="entry name" value="DUF4142"/>
</dbReference>
<sequence>MRTLLLAALALAALGGCADVPTDTAGLVPRTDTQPSEQDKAWMRGIHEGNLAEVQAGQLAVGKGRSARIKSIGKMLVVDHTKLDTKVTDAATRLHIPLPMSPSADQRAMLATLQDSPADEFDQDFTAAMINAHQEALAATKFEISHGTSPTVVALARMAEPALTAHLTALRQGGGGPGTQTPTGSPTGTPTGSSIGTPTETTPGPETPHGE</sequence>
<evidence type="ECO:0000313" key="5">
    <source>
        <dbReference type="Proteomes" id="UP000633509"/>
    </source>
</evidence>
<keyword evidence="5" id="KW-1185">Reference proteome</keyword>
<dbReference type="EMBL" id="JADBEK010000001">
    <property type="protein sequence ID" value="MBE1593759.1"/>
    <property type="molecule type" value="Genomic_DNA"/>
</dbReference>
<evidence type="ECO:0000256" key="2">
    <source>
        <dbReference type="SAM" id="SignalP"/>
    </source>
</evidence>
<feature type="signal peptide" evidence="2">
    <location>
        <begin position="1"/>
        <end position="18"/>
    </location>
</feature>
<dbReference type="Gene3D" id="1.20.1260.10">
    <property type="match status" value="1"/>
</dbReference>
<reference evidence="4 5" key="1">
    <citation type="submission" date="2020-10" db="EMBL/GenBank/DDBJ databases">
        <title>Sequencing the genomes of 1000 actinobacteria strains.</title>
        <authorList>
            <person name="Klenk H.-P."/>
        </authorList>
    </citation>
    <scope>NUCLEOTIDE SEQUENCE [LARGE SCALE GENOMIC DNA]</scope>
    <source>
        <strain evidence="4 5">DSM 43173</strain>
    </source>
</reference>
<feature type="compositionally biased region" description="Low complexity" evidence="1">
    <location>
        <begin position="179"/>
        <end position="204"/>
    </location>
</feature>
<feature type="chain" id="PRO_5045086516" evidence="2">
    <location>
        <begin position="19"/>
        <end position="211"/>
    </location>
</feature>
<name>A0ABR9MM01_9ACTN</name>
<evidence type="ECO:0000313" key="4">
    <source>
        <dbReference type="EMBL" id="MBE1593759.1"/>
    </source>
</evidence>
<dbReference type="PROSITE" id="PS51257">
    <property type="entry name" value="PROKAR_LIPOPROTEIN"/>
    <property type="match status" value="1"/>
</dbReference>
<dbReference type="Proteomes" id="UP000633509">
    <property type="component" value="Unassembled WGS sequence"/>
</dbReference>
<organism evidence="4 5">
    <name type="scientific">Nonomuraea angiospora</name>
    <dbReference type="NCBI Taxonomy" id="46172"/>
    <lineage>
        <taxon>Bacteria</taxon>
        <taxon>Bacillati</taxon>
        <taxon>Actinomycetota</taxon>
        <taxon>Actinomycetes</taxon>
        <taxon>Streptosporangiales</taxon>
        <taxon>Streptosporangiaceae</taxon>
        <taxon>Nonomuraea</taxon>
    </lineage>
</organism>
<comment type="caution">
    <text evidence="4">The sequence shown here is derived from an EMBL/GenBank/DDBJ whole genome shotgun (WGS) entry which is preliminary data.</text>
</comment>
<gene>
    <name evidence="4" type="ORF">H4W80_012017</name>
</gene>